<dbReference type="CDD" id="cd10448">
    <property type="entry name" value="GIY-YIG_unchar_3"/>
    <property type="match status" value="1"/>
</dbReference>
<protein>
    <recommendedName>
        <fullName evidence="2">GIY-YIG domain-containing protein</fullName>
    </recommendedName>
</protein>
<comment type="caution">
    <text evidence="3">The sequence shown here is derived from an EMBL/GenBank/DDBJ whole genome shotgun (WGS) entry which is preliminary data.</text>
</comment>
<sequence>MAGHSRSKNGVASLAYVPAIHVLQNSCMKGGYVYFLTNRPNGILYVGVTNDLVRRVFEHRSGFVAGFTKRHCLKRLVYFETFDDIRNAIQREHNIKHWPRAWKVRTIVAVNPEWDDLYPTIV</sequence>
<dbReference type="PANTHER" id="PTHR34477:SF5">
    <property type="entry name" value="BSL5627 PROTEIN"/>
    <property type="match status" value="1"/>
</dbReference>
<dbReference type="SUPFAM" id="SSF82771">
    <property type="entry name" value="GIY-YIG endonuclease"/>
    <property type="match status" value="1"/>
</dbReference>
<evidence type="ECO:0000259" key="2">
    <source>
        <dbReference type="PROSITE" id="PS50164"/>
    </source>
</evidence>
<dbReference type="InterPro" id="IPR035901">
    <property type="entry name" value="GIY-YIG_endonuc_sf"/>
</dbReference>
<dbReference type="PANTHER" id="PTHR34477">
    <property type="entry name" value="UPF0213 PROTEIN YHBQ"/>
    <property type="match status" value="1"/>
</dbReference>
<dbReference type="Proteomes" id="UP000318825">
    <property type="component" value="Unassembled WGS sequence"/>
</dbReference>
<proteinExistence type="inferred from homology"/>
<evidence type="ECO:0000256" key="1">
    <source>
        <dbReference type="ARBA" id="ARBA00007435"/>
    </source>
</evidence>
<dbReference type="InterPro" id="IPR000305">
    <property type="entry name" value="GIY-YIG_endonuc"/>
</dbReference>
<evidence type="ECO:0000313" key="3">
    <source>
        <dbReference type="EMBL" id="GEC14141.1"/>
    </source>
</evidence>
<dbReference type="AlphaFoldDB" id="A0A4Y3W7Y3"/>
<dbReference type="SMART" id="SM00465">
    <property type="entry name" value="GIYc"/>
    <property type="match status" value="1"/>
</dbReference>
<comment type="similarity">
    <text evidence="1">Belongs to the UPF0213 family.</text>
</comment>
<reference evidence="3 4" key="1">
    <citation type="submission" date="2019-06" db="EMBL/GenBank/DDBJ databases">
        <title>Whole genome shotgun sequence of Nitrobacter winogradskyi NBRC 14297.</title>
        <authorList>
            <person name="Hosoyama A."/>
            <person name="Uohara A."/>
            <person name="Ohji S."/>
            <person name="Ichikawa N."/>
        </authorList>
    </citation>
    <scope>NUCLEOTIDE SEQUENCE [LARGE SCALE GENOMIC DNA]</scope>
    <source>
        <strain evidence="3 4">NBRC 14297</strain>
    </source>
</reference>
<dbReference type="InterPro" id="IPR050190">
    <property type="entry name" value="UPF0213_domain"/>
</dbReference>
<dbReference type="EMBL" id="BJNF01000002">
    <property type="protein sequence ID" value="GEC14141.1"/>
    <property type="molecule type" value="Genomic_DNA"/>
</dbReference>
<evidence type="ECO:0000313" key="4">
    <source>
        <dbReference type="Proteomes" id="UP000318825"/>
    </source>
</evidence>
<dbReference type="PROSITE" id="PS50164">
    <property type="entry name" value="GIY_YIG"/>
    <property type="match status" value="1"/>
</dbReference>
<name>A0A4Y3W7Y3_NITWI</name>
<dbReference type="Gene3D" id="3.40.1440.10">
    <property type="entry name" value="GIY-YIG endonuclease"/>
    <property type="match status" value="1"/>
</dbReference>
<gene>
    <name evidence="3" type="ORF">NWI01_00330</name>
</gene>
<dbReference type="Pfam" id="PF01541">
    <property type="entry name" value="GIY-YIG"/>
    <property type="match status" value="1"/>
</dbReference>
<feature type="domain" description="GIY-YIG" evidence="2">
    <location>
        <begin position="29"/>
        <end position="105"/>
    </location>
</feature>
<accession>A0A4Y3W7Y3</accession>
<organism evidence="3 4">
    <name type="scientific">Nitrobacter winogradskyi</name>
    <name type="common">Nitrobacter agilis</name>
    <dbReference type="NCBI Taxonomy" id="913"/>
    <lineage>
        <taxon>Bacteria</taxon>
        <taxon>Pseudomonadati</taxon>
        <taxon>Pseudomonadota</taxon>
        <taxon>Alphaproteobacteria</taxon>
        <taxon>Hyphomicrobiales</taxon>
        <taxon>Nitrobacteraceae</taxon>
        <taxon>Nitrobacter</taxon>
    </lineage>
</organism>